<dbReference type="GO" id="GO:0016740">
    <property type="term" value="F:transferase activity"/>
    <property type="evidence" value="ECO:0007669"/>
    <property type="project" value="UniProtKB-KW"/>
</dbReference>
<dbReference type="InterPro" id="IPR001451">
    <property type="entry name" value="Hexapep"/>
</dbReference>
<dbReference type="OrthoDB" id="9815592at2"/>
<evidence type="ECO:0000313" key="3">
    <source>
        <dbReference type="Proteomes" id="UP000245890"/>
    </source>
</evidence>
<comment type="similarity">
    <text evidence="1">Belongs to the transferase hexapeptide repeat family.</text>
</comment>
<keyword evidence="2" id="KW-0808">Transferase</keyword>
<evidence type="ECO:0000256" key="1">
    <source>
        <dbReference type="ARBA" id="ARBA00007274"/>
    </source>
</evidence>
<dbReference type="PANTHER" id="PTHR43300:SF11">
    <property type="entry name" value="ACETYLTRANSFERASE RV3034C-RELATED"/>
    <property type="match status" value="1"/>
</dbReference>
<dbReference type="Gene3D" id="2.160.10.10">
    <property type="entry name" value="Hexapeptide repeat proteins"/>
    <property type="match status" value="1"/>
</dbReference>
<dbReference type="InterPro" id="IPR011004">
    <property type="entry name" value="Trimer_LpxA-like_sf"/>
</dbReference>
<name>A0A2U0SDX6_9SPHN</name>
<sequence length="206" mass="22985">MGIQSTIDRLLVKLVRNHEESELLRRRFRRLYRIEIGDYSYGAFDRWRIPPGTRIGRYCSFAGSALIISANHPMQALSTHPIFYLKARGVIDHDRVVAQPTIVEDDVWIGHQAIITPGCKRIGRGAVIGAGAVVTRDVAPYAIVAGNPAKLIRYRFAPDVIEALERTRWWELDRAALARICAHVPDFALEPTVENAAAFERAAAAG</sequence>
<dbReference type="RefSeq" id="WP_116468965.1">
    <property type="nucleotide sequence ID" value="NZ_QENQ01000001.1"/>
</dbReference>
<dbReference type="EMBL" id="QENQ01000001">
    <property type="protein sequence ID" value="PVX29530.1"/>
    <property type="molecule type" value="Genomic_DNA"/>
</dbReference>
<dbReference type="PANTHER" id="PTHR43300">
    <property type="entry name" value="ACETYLTRANSFERASE"/>
    <property type="match status" value="1"/>
</dbReference>
<proteinExistence type="inferred from homology"/>
<evidence type="ECO:0000313" key="2">
    <source>
        <dbReference type="EMBL" id="PVX29530.1"/>
    </source>
</evidence>
<dbReference type="CDD" id="cd03349">
    <property type="entry name" value="LbH_XAT"/>
    <property type="match status" value="1"/>
</dbReference>
<dbReference type="InterPro" id="IPR050179">
    <property type="entry name" value="Trans_hexapeptide_repeat"/>
</dbReference>
<dbReference type="AlphaFoldDB" id="A0A2U0SDX6"/>
<comment type="caution">
    <text evidence="2">The sequence shown here is derived from an EMBL/GenBank/DDBJ whole genome shotgun (WGS) entry which is preliminary data.</text>
</comment>
<gene>
    <name evidence="2" type="ORF">DD559_09535</name>
</gene>
<dbReference type="Proteomes" id="UP000245890">
    <property type="component" value="Unassembled WGS sequence"/>
</dbReference>
<dbReference type="Pfam" id="PF00132">
    <property type="entry name" value="Hexapep"/>
    <property type="match status" value="1"/>
</dbReference>
<dbReference type="SUPFAM" id="SSF51161">
    <property type="entry name" value="Trimeric LpxA-like enzymes"/>
    <property type="match status" value="1"/>
</dbReference>
<reference evidence="2 3" key="1">
    <citation type="submission" date="2018-05" db="EMBL/GenBank/DDBJ databases">
        <title>Description of Sphingomonas pokkalii sp nov, isolated from the rhizosphere of saline tolerant pokkali rice and its draft genome analysis.</title>
        <authorList>
            <person name="Menon R."/>
            <person name="Kumari S."/>
            <person name="Rameshkumar N."/>
        </authorList>
    </citation>
    <scope>NUCLEOTIDE SEQUENCE [LARGE SCALE GENOMIC DNA]</scope>
    <source>
        <strain evidence="2 3">L3B27</strain>
    </source>
</reference>
<protein>
    <submittedName>
        <fullName evidence="2">Chloramphenicol acetyltransferase</fullName>
    </submittedName>
</protein>
<organism evidence="2 3">
    <name type="scientific">Sphingomonas pokkalii</name>
    <dbReference type="NCBI Taxonomy" id="2175090"/>
    <lineage>
        <taxon>Bacteria</taxon>
        <taxon>Pseudomonadati</taxon>
        <taxon>Pseudomonadota</taxon>
        <taxon>Alphaproteobacteria</taxon>
        <taxon>Sphingomonadales</taxon>
        <taxon>Sphingomonadaceae</taxon>
        <taxon>Sphingomonas</taxon>
    </lineage>
</organism>
<keyword evidence="3" id="KW-1185">Reference proteome</keyword>
<accession>A0A2U0SDX6</accession>